<keyword evidence="3" id="KW-1185">Reference proteome</keyword>
<organism evidence="2 3">
    <name type="scientific">Chondromyces apiculatus DSM 436</name>
    <dbReference type="NCBI Taxonomy" id="1192034"/>
    <lineage>
        <taxon>Bacteria</taxon>
        <taxon>Pseudomonadati</taxon>
        <taxon>Myxococcota</taxon>
        <taxon>Polyangia</taxon>
        <taxon>Polyangiales</taxon>
        <taxon>Polyangiaceae</taxon>
        <taxon>Chondromyces</taxon>
    </lineage>
</organism>
<gene>
    <name evidence="2" type="ORF">CAP_4691</name>
</gene>
<dbReference type="STRING" id="1192034.CAP_4691"/>
<evidence type="ECO:0000313" key="2">
    <source>
        <dbReference type="EMBL" id="EYF04214.1"/>
    </source>
</evidence>
<evidence type="ECO:0000313" key="3">
    <source>
        <dbReference type="Proteomes" id="UP000019678"/>
    </source>
</evidence>
<name>A0A017T4Q8_9BACT</name>
<dbReference type="RefSeq" id="WP_044244542.1">
    <property type="nucleotide sequence ID" value="NZ_ASRX01000037.1"/>
</dbReference>
<dbReference type="OrthoDB" id="5521772at2"/>
<proteinExistence type="predicted"/>
<dbReference type="EMBL" id="ASRX01000037">
    <property type="protein sequence ID" value="EYF04214.1"/>
    <property type="molecule type" value="Genomic_DNA"/>
</dbReference>
<feature type="chain" id="PRO_5001496324" description="DUF481 domain-containing protein" evidence="1">
    <location>
        <begin position="35"/>
        <end position="270"/>
    </location>
</feature>
<comment type="caution">
    <text evidence="2">The sequence shown here is derived from an EMBL/GenBank/DDBJ whole genome shotgun (WGS) entry which is preliminary data.</text>
</comment>
<dbReference type="Pfam" id="PF04338">
    <property type="entry name" value="DUF481"/>
    <property type="match status" value="1"/>
</dbReference>
<evidence type="ECO:0000256" key="1">
    <source>
        <dbReference type="SAM" id="SignalP"/>
    </source>
</evidence>
<evidence type="ECO:0008006" key="4">
    <source>
        <dbReference type="Google" id="ProtNLM"/>
    </source>
</evidence>
<accession>A0A017T4Q8</accession>
<dbReference type="AlphaFoldDB" id="A0A017T4Q8"/>
<sequence>MKARSFPPLRRLVGAVAGSVLGAVVALTSARAEAQIVNVQPLIGGDSEKKGLSLTFEGSADVRRGNTNLTSLSGSAVGQYRRGRHLVFMLVRGDFGAAADTTIVNKDLEHLRYRIDLPQPFSLEAFVQHDRDAFRRLALRALVGIGPRIHVIRWEKFEAALGTAYMLENEELAMGAFSDSGQGTLANRISSYVVLSTRLSDSLQASATIYLQPRIERVTDVRVLHESSLLAKATKLLSLKLTMTSAFDAEPPAGVAPLDTTMKGSLLATF</sequence>
<reference evidence="2 3" key="1">
    <citation type="submission" date="2013-05" db="EMBL/GenBank/DDBJ databases">
        <title>Genome assembly of Chondromyces apiculatus DSM 436.</title>
        <authorList>
            <person name="Sharma G."/>
            <person name="Khatri I."/>
            <person name="Kaur C."/>
            <person name="Mayilraj S."/>
            <person name="Subramanian S."/>
        </authorList>
    </citation>
    <scope>NUCLEOTIDE SEQUENCE [LARGE SCALE GENOMIC DNA]</scope>
    <source>
        <strain evidence="2 3">DSM 436</strain>
    </source>
</reference>
<dbReference type="InterPro" id="IPR007433">
    <property type="entry name" value="DUF481"/>
</dbReference>
<dbReference type="eggNOG" id="COG3137">
    <property type="taxonomic scope" value="Bacteria"/>
</dbReference>
<dbReference type="Proteomes" id="UP000019678">
    <property type="component" value="Unassembled WGS sequence"/>
</dbReference>
<protein>
    <recommendedName>
        <fullName evidence="4">DUF481 domain-containing protein</fullName>
    </recommendedName>
</protein>
<keyword evidence="1" id="KW-0732">Signal</keyword>
<feature type="signal peptide" evidence="1">
    <location>
        <begin position="1"/>
        <end position="34"/>
    </location>
</feature>